<feature type="coiled-coil region" evidence="1">
    <location>
        <begin position="517"/>
        <end position="544"/>
    </location>
</feature>
<keyword evidence="4" id="KW-1185">Reference proteome</keyword>
<comment type="caution">
    <text evidence="3">The sequence shown here is derived from an EMBL/GenBank/DDBJ whole genome shotgun (WGS) entry which is preliminary data.</text>
</comment>
<feature type="compositionally biased region" description="Polar residues" evidence="2">
    <location>
        <begin position="314"/>
        <end position="323"/>
    </location>
</feature>
<proteinExistence type="predicted"/>
<name>A0AAD7LW25_QUISA</name>
<accession>A0AAD7LW25</accession>
<keyword evidence="1" id="KW-0175">Coiled coil</keyword>
<dbReference type="EMBL" id="JARAOO010000006">
    <property type="protein sequence ID" value="KAJ7965147.1"/>
    <property type="molecule type" value="Genomic_DNA"/>
</dbReference>
<reference evidence="3" key="1">
    <citation type="journal article" date="2023" name="Science">
        <title>Elucidation of the pathway for biosynthesis of saponin adjuvants from the soapbark tree.</title>
        <authorList>
            <person name="Reed J."/>
            <person name="Orme A."/>
            <person name="El-Demerdash A."/>
            <person name="Owen C."/>
            <person name="Martin L.B.B."/>
            <person name="Misra R.C."/>
            <person name="Kikuchi S."/>
            <person name="Rejzek M."/>
            <person name="Martin A.C."/>
            <person name="Harkess A."/>
            <person name="Leebens-Mack J."/>
            <person name="Louveau T."/>
            <person name="Stephenson M.J."/>
            <person name="Osbourn A."/>
        </authorList>
    </citation>
    <scope>NUCLEOTIDE SEQUENCE</scope>
    <source>
        <strain evidence="3">S10</strain>
    </source>
</reference>
<dbReference type="Proteomes" id="UP001163823">
    <property type="component" value="Chromosome 6"/>
</dbReference>
<evidence type="ECO:0000256" key="1">
    <source>
        <dbReference type="SAM" id="Coils"/>
    </source>
</evidence>
<protein>
    <submittedName>
        <fullName evidence="3">Cation-transporting ATPase</fullName>
    </submittedName>
</protein>
<feature type="region of interest" description="Disordered" evidence="2">
    <location>
        <begin position="1"/>
        <end position="23"/>
    </location>
</feature>
<feature type="region of interest" description="Disordered" evidence="2">
    <location>
        <begin position="303"/>
        <end position="328"/>
    </location>
</feature>
<dbReference type="KEGG" id="qsa:O6P43_014845"/>
<evidence type="ECO:0000313" key="3">
    <source>
        <dbReference type="EMBL" id="KAJ7965147.1"/>
    </source>
</evidence>
<sequence>MEEECNSVLVREQPLSKSGSDCKMMGEKRSGIYLGEKHDLSRKRVKMRDLESVITEETNTHYPKSTEDKEHHVQSSFCEEDMSQVTEVPITLDFDALQAEKSGRDTFPVEVKPARGTLDLNTESGFANFLPCNGSGECAETPDKEPLLTGQDRECRSNFVTSKCIGVDLNAEDVSSSRNPLQFYPNKENGHLKSTDVSECGSCIGPLEEKDSMRIWMEMKQNGFLSSSHGGIPLPKQHGRKCKSDVLKKKMELAKRDQVNRFTKIAAPSGLLNELNPGIINHVRNRKQVHSIIEALVMSEKHENGNAGSKKATHLTSGTMSTSKKNDKYMNDAGINELSSSDNEGTCNTYSGSRQAKGYPALISNSPQLSEGQGGDIDPCMLERANLKSCALLSTHATQNDTLALTFSSSMKASENCRSLSNEESSIFTSSSSLSVKAATVASQWLELLHQDIKGRLFALRRSKRRVRAVITTELPFLISKEFLSNLENDPYVMKSSSGFSNSTIADVHRARWSALFDQMDRALSEEEKQLESWLNQVKDKRLQCEEGLKHVQWNAAYGLQQRGPSEEDSRALVADSSEKELTVRAAAASIYSTCSFLSSENIKCF</sequence>
<dbReference type="AlphaFoldDB" id="A0AAD7LW25"/>
<evidence type="ECO:0000313" key="4">
    <source>
        <dbReference type="Proteomes" id="UP001163823"/>
    </source>
</evidence>
<evidence type="ECO:0000256" key="2">
    <source>
        <dbReference type="SAM" id="MobiDB-lite"/>
    </source>
</evidence>
<dbReference type="PANTHER" id="PTHR33924:SF5">
    <property type="entry name" value="CATION-TRANSPORTING ATPASE"/>
    <property type="match status" value="1"/>
</dbReference>
<gene>
    <name evidence="3" type="ORF">O6P43_014845</name>
</gene>
<dbReference type="PANTHER" id="PTHR33924">
    <property type="entry name" value="CATION-TRANSPORTING ATPASE"/>
    <property type="match status" value="1"/>
</dbReference>
<organism evidence="3 4">
    <name type="scientific">Quillaja saponaria</name>
    <name type="common">Soap bark tree</name>
    <dbReference type="NCBI Taxonomy" id="32244"/>
    <lineage>
        <taxon>Eukaryota</taxon>
        <taxon>Viridiplantae</taxon>
        <taxon>Streptophyta</taxon>
        <taxon>Embryophyta</taxon>
        <taxon>Tracheophyta</taxon>
        <taxon>Spermatophyta</taxon>
        <taxon>Magnoliopsida</taxon>
        <taxon>eudicotyledons</taxon>
        <taxon>Gunneridae</taxon>
        <taxon>Pentapetalae</taxon>
        <taxon>rosids</taxon>
        <taxon>fabids</taxon>
        <taxon>Fabales</taxon>
        <taxon>Quillajaceae</taxon>
        <taxon>Quillaja</taxon>
    </lineage>
</organism>